<evidence type="ECO:0000256" key="2">
    <source>
        <dbReference type="ARBA" id="ARBA00006434"/>
    </source>
</evidence>
<dbReference type="RefSeq" id="XP_005647762.1">
    <property type="nucleotide sequence ID" value="XM_005647705.1"/>
</dbReference>
<dbReference type="OrthoDB" id="6132759at2759"/>
<sequence>MPAGAPNLVGLTQFDNKEQFFGPDSPNVLLTEGAGYGVVVGFGFFFAALTVGLVYGDYRARGGRHYNSEDFNCAGRTIKTGLIAVDVVSHWTWSSTLLTSSLYVYLYGISGAFWYAAGAVVQIFLFGVMAIEIKRKAPRAHTVLELVRMRWGNVANWVFFYICILNNTFICVLLYLGAGAVFNAATGMNIYAAVMLIPLSVCIYTVVGGLKATFTSSYLHTVIIYVTVCLFAFKFYASDLYPVGSISKVWDNLNIMAEGLPVPGNQGGSYLTIMSSGGLQFGILQIVASFGNVWADQAYWQSAIASTPTAAWQGYILGGLLWFPVPFTLATSLGIACVALDLPVSVDESNMGLVAVASASYVLGKSGVMLMLIIIFMAVTSAGSAEMMAVSSLFTYDIYKAYIRPKAKGNELLLVSRIAIFVFGIFSGGLCAVLYVAGVSVNFIFLVVGIVVSSALPPLIFLLTWKRVPKGAAIAAALGGQAAAIIAWLVHTKIVYEVVDINTTQGISPTMDGTIVAVGVSAIICVVWTLVAPEKNPDVWTQYKSIELQDDEFVTDPYEEDPAEMDRALKCTWIAAGVLSVVFCIIWPVLTIPAGAFSKGYFTFFVIISIIWALIASFIAIFLPLWESRDVFARALGISPAEKTTLPTATKPGAKPDDSAHHGTLEAPAKKSME</sequence>
<dbReference type="Proteomes" id="UP000007264">
    <property type="component" value="Unassembled WGS sequence"/>
</dbReference>
<reference evidence="10 11" key="1">
    <citation type="journal article" date="2012" name="Genome Biol.">
        <title>The genome of the polar eukaryotic microalga coccomyxa subellipsoidea reveals traits of cold adaptation.</title>
        <authorList>
            <person name="Blanc G."/>
            <person name="Agarkova I."/>
            <person name="Grimwood J."/>
            <person name="Kuo A."/>
            <person name="Brueggeman A."/>
            <person name="Dunigan D."/>
            <person name="Gurnon J."/>
            <person name="Ladunga I."/>
            <person name="Lindquist E."/>
            <person name="Lucas S."/>
            <person name="Pangilinan J."/>
            <person name="Proschold T."/>
            <person name="Salamov A."/>
            <person name="Schmutz J."/>
            <person name="Weeks D."/>
            <person name="Yamada T."/>
            <person name="Claverie J.M."/>
            <person name="Grigoriev I."/>
            <person name="Van Etten J."/>
            <person name="Lomsadze A."/>
            <person name="Borodovsky M."/>
        </authorList>
    </citation>
    <scope>NUCLEOTIDE SEQUENCE [LARGE SCALE GENOMIC DNA]</scope>
    <source>
        <strain evidence="10 11">C-169</strain>
    </source>
</reference>
<feature type="transmembrane region" description="Helical" evidence="9">
    <location>
        <begin position="34"/>
        <end position="55"/>
    </location>
</feature>
<keyword evidence="4 9" id="KW-0812">Transmembrane</keyword>
<evidence type="ECO:0000256" key="6">
    <source>
        <dbReference type="ARBA" id="ARBA00023136"/>
    </source>
</evidence>
<feature type="transmembrane region" description="Helical" evidence="9">
    <location>
        <begin position="154"/>
        <end position="178"/>
    </location>
</feature>
<keyword evidence="11" id="KW-1185">Reference proteome</keyword>
<dbReference type="PROSITE" id="PS50283">
    <property type="entry name" value="NA_SOLUT_SYMP_3"/>
    <property type="match status" value="1"/>
</dbReference>
<feature type="transmembrane region" description="Helical" evidence="9">
    <location>
        <begin position="315"/>
        <end position="340"/>
    </location>
</feature>
<dbReference type="PANTHER" id="PTHR46154">
    <property type="match status" value="1"/>
</dbReference>
<evidence type="ECO:0000256" key="4">
    <source>
        <dbReference type="ARBA" id="ARBA00022692"/>
    </source>
</evidence>
<feature type="transmembrane region" description="Helical" evidence="9">
    <location>
        <begin position="443"/>
        <end position="465"/>
    </location>
</feature>
<keyword evidence="3" id="KW-0813">Transport</keyword>
<evidence type="ECO:0000256" key="1">
    <source>
        <dbReference type="ARBA" id="ARBA00004141"/>
    </source>
</evidence>
<keyword evidence="6 9" id="KW-0472">Membrane</keyword>
<feature type="compositionally biased region" description="Basic and acidic residues" evidence="8">
    <location>
        <begin position="654"/>
        <end position="674"/>
    </location>
</feature>
<feature type="transmembrane region" description="Helical" evidence="9">
    <location>
        <begin position="602"/>
        <end position="626"/>
    </location>
</feature>
<feature type="transmembrane region" description="Helical" evidence="9">
    <location>
        <begin position="414"/>
        <end position="437"/>
    </location>
</feature>
<dbReference type="Pfam" id="PF00474">
    <property type="entry name" value="SSF"/>
    <property type="match status" value="1"/>
</dbReference>
<dbReference type="GO" id="GO:0015204">
    <property type="term" value="F:urea transmembrane transporter activity"/>
    <property type="evidence" value="ECO:0007669"/>
    <property type="project" value="InterPro"/>
</dbReference>
<evidence type="ECO:0000256" key="8">
    <source>
        <dbReference type="SAM" id="MobiDB-lite"/>
    </source>
</evidence>
<evidence type="ECO:0000313" key="11">
    <source>
        <dbReference type="Proteomes" id="UP000007264"/>
    </source>
</evidence>
<name>I0YXU9_COCSC</name>
<dbReference type="STRING" id="574566.I0YXU9"/>
<feature type="transmembrane region" description="Helical" evidence="9">
    <location>
        <begin position="472"/>
        <end position="491"/>
    </location>
</feature>
<dbReference type="AlphaFoldDB" id="I0YXU9"/>
<feature type="transmembrane region" description="Helical" evidence="9">
    <location>
        <begin position="82"/>
        <end position="106"/>
    </location>
</feature>
<dbReference type="GO" id="GO:0005886">
    <property type="term" value="C:plasma membrane"/>
    <property type="evidence" value="ECO:0007669"/>
    <property type="project" value="TreeGrafter"/>
</dbReference>
<dbReference type="eggNOG" id="KOG2348">
    <property type="taxonomic scope" value="Eukaryota"/>
</dbReference>
<comment type="caution">
    <text evidence="10">The sequence shown here is derived from an EMBL/GenBank/DDBJ whole genome shotgun (WGS) entry which is preliminary data.</text>
</comment>
<accession>I0YXU9</accession>
<dbReference type="Gene3D" id="1.20.1730.10">
    <property type="entry name" value="Sodium/glucose cotransporter"/>
    <property type="match status" value="1"/>
</dbReference>
<gene>
    <name evidence="10" type="ORF">COCSUDRAFT_53548</name>
</gene>
<evidence type="ECO:0000256" key="5">
    <source>
        <dbReference type="ARBA" id="ARBA00022989"/>
    </source>
</evidence>
<protein>
    <submittedName>
        <fullName evidence="10">Urea active transporter</fullName>
    </submittedName>
</protein>
<feature type="transmembrane region" description="Helical" evidence="9">
    <location>
        <begin position="571"/>
        <end position="590"/>
    </location>
</feature>
<organism evidence="10 11">
    <name type="scientific">Coccomyxa subellipsoidea (strain C-169)</name>
    <name type="common">Green microalga</name>
    <dbReference type="NCBI Taxonomy" id="574566"/>
    <lineage>
        <taxon>Eukaryota</taxon>
        <taxon>Viridiplantae</taxon>
        <taxon>Chlorophyta</taxon>
        <taxon>core chlorophytes</taxon>
        <taxon>Trebouxiophyceae</taxon>
        <taxon>Trebouxiophyceae incertae sedis</taxon>
        <taxon>Coccomyxaceae</taxon>
        <taxon>Coccomyxa</taxon>
        <taxon>Coccomyxa subellipsoidea</taxon>
    </lineage>
</organism>
<dbReference type="InterPro" id="IPR031155">
    <property type="entry name" value="DUR"/>
</dbReference>
<comment type="similarity">
    <text evidence="2 7">Belongs to the sodium:solute symporter (SSF) (TC 2.A.21) family.</text>
</comment>
<comment type="subcellular location">
    <subcellularLocation>
        <location evidence="1">Membrane</location>
        <topology evidence="1">Multi-pass membrane protein</topology>
    </subcellularLocation>
</comment>
<dbReference type="InterPro" id="IPR001734">
    <property type="entry name" value="Na/solute_symporter"/>
</dbReference>
<dbReference type="KEGG" id="csl:COCSUDRAFT_53548"/>
<dbReference type="PANTHER" id="PTHR46154:SF4">
    <property type="entry name" value="UREA ACTIVE TRANSPORTER"/>
    <property type="match status" value="1"/>
</dbReference>
<feature type="region of interest" description="Disordered" evidence="8">
    <location>
        <begin position="644"/>
        <end position="674"/>
    </location>
</feature>
<feature type="transmembrane region" description="Helical" evidence="9">
    <location>
        <begin position="190"/>
        <end position="210"/>
    </location>
</feature>
<feature type="transmembrane region" description="Helical" evidence="9">
    <location>
        <begin position="511"/>
        <end position="531"/>
    </location>
</feature>
<dbReference type="GeneID" id="17041206"/>
<evidence type="ECO:0000256" key="9">
    <source>
        <dbReference type="SAM" id="Phobius"/>
    </source>
</evidence>
<feature type="transmembrane region" description="Helical" evidence="9">
    <location>
        <begin position="217"/>
        <end position="237"/>
    </location>
</feature>
<evidence type="ECO:0000256" key="7">
    <source>
        <dbReference type="RuleBase" id="RU362091"/>
    </source>
</evidence>
<feature type="transmembrane region" description="Helical" evidence="9">
    <location>
        <begin position="112"/>
        <end position="133"/>
    </location>
</feature>
<dbReference type="EMBL" id="AGSI01000008">
    <property type="protein sequence ID" value="EIE23218.1"/>
    <property type="molecule type" value="Genomic_DNA"/>
</dbReference>
<dbReference type="CDD" id="cd11476">
    <property type="entry name" value="SLC5sbd_DUR3"/>
    <property type="match status" value="1"/>
</dbReference>
<keyword evidence="5 9" id="KW-1133">Transmembrane helix</keyword>
<proteinExistence type="inferred from homology"/>
<dbReference type="InterPro" id="IPR038377">
    <property type="entry name" value="Na/Glc_symporter_sf"/>
</dbReference>
<evidence type="ECO:0000313" key="10">
    <source>
        <dbReference type="EMBL" id="EIE23218.1"/>
    </source>
</evidence>
<evidence type="ECO:0000256" key="3">
    <source>
        <dbReference type="ARBA" id="ARBA00022448"/>
    </source>
</evidence>